<reference evidence="3" key="1">
    <citation type="submission" date="2017-09" db="EMBL/GenBank/DDBJ databases">
        <title>Depth-based differentiation of microbial function through sediment-hosted aquifers and enrichment of novel symbionts in the deep terrestrial subsurface.</title>
        <authorList>
            <person name="Probst A.J."/>
            <person name="Ladd B."/>
            <person name="Jarett J.K."/>
            <person name="Geller-Mcgrath D.E."/>
            <person name="Sieber C.M.K."/>
            <person name="Emerson J.B."/>
            <person name="Anantharaman K."/>
            <person name="Thomas B.C."/>
            <person name="Malmstrom R."/>
            <person name="Stieglmeier M."/>
            <person name="Klingl A."/>
            <person name="Woyke T."/>
            <person name="Ryan C.M."/>
            <person name="Banfield J.F."/>
        </authorList>
    </citation>
    <scope>NUCLEOTIDE SEQUENCE [LARGE SCALE GENOMIC DNA]</scope>
</reference>
<dbReference type="PANTHER" id="PTHR32432">
    <property type="entry name" value="CELL DIVISION PROTEIN FTSA-RELATED"/>
    <property type="match status" value="1"/>
</dbReference>
<dbReference type="EMBL" id="PEZL01000037">
    <property type="protein sequence ID" value="PIS13290.1"/>
    <property type="molecule type" value="Genomic_DNA"/>
</dbReference>
<accession>A0A2H0WKY3</accession>
<feature type="domain" description="SHS2" evidence="1">
    <location>
        <begin position="33"/>
        <end position="210"/>
    </location>
</feature>
<evidence type="ECO:0000313" key="3">
    <source>
        <dbReference type="Proteomes" id="UP000230353"/>
    </source>
</evidence>
<dbReference type="InterPro" id="IPR003494">
    <property type="entry name" value="SHS2_FtsA"/>
</dbReference>
<dbReference type="AlphaFoldDB" id="A0A2H0WKY3"/>
<organism evidence="2 3">
    <name type="scientific">Candidatus Tagabacteria bacterium CG09_land_8_20_14_0_10_41_14</name>
    <dbReference type="NCBI Taxonomy" id="1975021"/>
    <lineage>
        <taxon>Bacteria</taxon>
        <taxon>Candidatus Tagaibacteriota</taxon>
    </lineage>
</organism>
<dbReference type="PIRSF" id="PIRSF019169">
    <property type="entry name" value="PilM"/>
    <property type="match status" value="1"/>
</dbReference>
<dbReference type="Gene3D" id="3.30.420.40">
    <property type="match status" value="2"/>
</dbReference>
<gene>
    <name evidence="2" type="ORF">COT67_02530</name>
</gene>
<dbReference type="SUPFAM" id="SSF53067">
    <property type="entry name" value="Actin-like ATPase domain"/>
    <property type="match status" value="2"/>
</dbReference>
<dbReference type="SMART" id="SM00842">
    <property type="entry name" value="FtsA"/>
    <property type="match status" value="1"/>
</dbReference>
<dbReference type="PANTHER" id="PTHR32432:SF3">
    <property type="entry name" value="ETHANOLAMINE UTILIZATION PROTEIN EUTJ"/>
    <property type="match status" value="1"/>
</dbReference>
<sequence length="381" mass="42564">MLYLFYKRNAMEKSIFSKLFPGNLKFWEKNQKVVGIDIGSSSVKVVQLRREKERAILETYGELATGPYVKRQIGQVVQLPEEVVVNMLKDLFKEASVTATSAAVSIPVKNTFIAVIDLPLVSEKEMDEMVRLEARKYVPVPIKEVEINWQIIGRSEEKADGQKNEKLQLAEILLVVIHKEVIQKYRGVVEKLGLKMKLIEAEVFSAWRSVIFRPVAPVIVIDMGASSAKMSIVDAGVLRSTYTIDKGSQMITDSISKSLNISFERAEELKREVGLSTRPEYKELASVMESNLNFIFSEAREFMLAYRKKNNKSVSQVFLTGGGAILNGVVDLAVKSLGVETLRADSFAKMDYPAFLQETLKKIGPSFSTASGLALKSLNHA</sequence>
<dbReference type="Gene3D" id="3.30.1490.300">
    <property type="match status" value="1"/>
</dbReference>
<name>A0A2H0WKY3_9BACT</name>
<dbReference type="GO" id="GO:0051301">
    <property type="term" value="P:cell division"/>
    <property type="evidence" value="ECO:0007669"/>
    <property type="project" value="InterPro"/>
</dbReference>
<protein>
    <recommendedName>
        <fullName evidence="1">SHS2 domain-containing protein</fullName>
    </recommendedName>
</protein>
<dbReference type="InterPro" id="IPR050696">
    <property type="entry name" value="FtsA/MreB"/>
</dbReference>
<dbReference type="InterPro" id="IPR043129">
    <property type="entry name" value="ATPase_NBD"/>
</dbReference>
<dbReference type="Pfam" id="PF11104">
    <property type="entry name" value="PilM_2"/>
    <property type="match status" value="1"/>
</dbReference>
<evidence type="ECO:0000259" key="1">
    <source>
        <dbReference type="SMART" id="SM00842"/>
    </source>
</evidence>
<evidence type="ECO:0000313" key="2">
    <source>
        <dbReference type="EMBL" id="PIS13290.1"/>
    </source>
</evidence>
<dbReference type="CDD" id="cd24049">
    <property type="entry name" value="ASKHA_NBD_PilM"/>
    <property type="match status" value="1"/>
</dbReference>
<dbReference type="Proteomes" id="UP000230353">
    <property type="component" value="Unassembled WGS sequence"/>
</dbReference>
<comment type="caution">
    <text evidence="2">The sequence shown here is derived from an EMBL/GenBank/DDBJ whole genome shotgun (WGS) entry which is preliminary data.</text>
</comment>
<dbReference type="NCBIfam" id="TIGR01175">
    <property type="entry name" value="pilM"/>
    <property type="match status" value="1"/>
</dbReference>
<proteinExistence type="predicted"/>
<dbReference type="InterPro" id="IPR005883">
    <property type="entry name" value="PilM"/>
</dbReference>